<feature type="transmembrane region" description="Helical" evidence="1">
    <location>
        <begin position="286"/>
        <end position="305"/>
    </location>
</feature>
<feature type="transmembrane region" description="Helical" evidence="1">
    <location>
        <begin position="326"/>
        <end position="350"/>
    </location>
</feature>
<feature type="transmembrane region" description="Helical" evidence="1">
    <location>
        <begin position="222"/>
        <end position="240"/>
    </location>
</feature>
<dbReference type="InterPro" id="IPR037997">
    <property type="entry name" value="Dgk1-like"/>
</dbReference>
<keyword evidence="1" id="KW-0812">Transmembrane</keyword>
<gene>
    <name evidence="2" type="ORF">JETT_0327</name>
</gene>
<dbReference type="InterPro" id="IPR023214">
    <property type="entry name" value="HAD_sf"/>
</dbReference>
<comment type="caution">
    <text evidence="2">The sequence shown here is derived from an EMBL/GenBank/DDBJ whole genome shotgun (WGS) entry which is preliminary data.</text>
</comment>
<evidence type="ECO:0000256" key="1">
    <source>
        <dbReference type="SAM" id="Phobius"/>
    </source>
</evidence>
<dbReference type="Proteomes" id="UP000319783">
    <property type="component" value="Unassembled WGS sequence"/>
</dbReference>
<dbReference type="PANTHER" id="PTHR31303">
    <property type="entry name" value="CTP-DEPENDENT DIACYLGLYCEROL KINASE 1"/>
    <property type="match status" value="1"/>
</dbReference>
<name>A0A533QFC3_9BACT</name>
<dbReference type="SUPFAM" id="SSF56784">
    <property type="entry name" value="HAD-like"/>
    <property type="match status" value="1"/>
</dbReference>
<reference evidence="2 3" key="1">
    <citation type="submission" date="2019-04" db="EMBL/GenBank/DDBJ databases">
        <title>Genome of a novel bacterium Candidatus Jettenia ecosi reconstructed from metagenome of an anammox bioreactor.</title>
        <authorList>
            <person name="Mardanov A.V."/>
            <person name="Beletsky A.V."/>
            <person name="Ravin N.V."/>
            <person name="Botchkova E.A."/>
            <person name="Litti Y.V."/>
            <person name="Nozhevnikova A.N."/>
        </authorList>
    </citation>
    <scope>NUCLEOTIDE SEQUENCE [LARGE SCALE GENOMIC DNA]</scope>
    <source>
        <strain evidence="2">J2</strain>
    </source>
</reference>
<evidence type="ECO:0000313" key="2">
    <source>
        <dbReference type="EMBL" id="TLD43322.1"/>
    </source>
</evidence>
<accession>A0A533QFC3</accession>
<dbReference type="InterPro" id="IPR036412">
    <property type="entry name" value="HAD-like_sf"/>
</dbReference>
<proteinExistence type="predicted"/>
<dbReference type="GO" id="GO:0004143">
    <property type="term" value="F:ATP-dependent diacylglycerol kinase activity"/>
    <property type="evidence" value="ECO:0007669"/>
    <property type="project" value="InterPro"/>
</dbReference>
<dbReference type="EMBL" id="SULG01000004">
    <property type="protein sequence ID" value="TLD43322.1"/>
    <property type="molecule type" value="Genomic_DNA"/>
</dbReference>
<dbReference type="AlphaFoldDB" id="A0A533QFC3"/>
<feature type="transmembrane region" description="Helical" evidence="1">
    <location>
        <begin position="261"/>
        <end position="280"/>
    </location>
</feature>
<sequence length="378" mass="42344">MNKISIQELLKKVYERFKGIELESAQMVYKNITVIRYAQETIETLRSHGYYVILVSSGVPDLFVKDLATRLSADNGYGVEIGIQNRRLTGDVSGRLSQPHGKKELIEELLIKNNLTWQNTVVLVDDRNNLNIMNKASINIGVNAHYTVRQKANYLIDSRNLAEVLDILNIADADTYGTLSAGMRKQFIHSWYQEIRRKFLHILIAFVPIFSNFIYYTTQITLLALLGAYVISECLRINGYSFPLLGRITRSSVRKVEERDFAFGPVTLILGAVLSLHFFPAMVANIAIWIVAFADTAATIVGRSLGVHRIPYNKKKSLEGTFAAMIVAFLCGYIYLPIPVALFIALISSIIESLPLKSLDNLFMPIGAGLLLLSLGYS</sequence>
<keyword evidence="1" id="KW-0472">Membrane</keyword>
<evidence type="ECO:0000313" key="3">
    <source>
        <dbReference type="Proteomes" id="UP000319783"/>
    </source>
</evidence>
<protein>
    <submittedName>
        <fullName evidence="2">Phosphoserine phosphatase</fullName>
    </submittedName>
</protein>
<dbReference type="Gene3D" id="3.40.50.1000">
    <property type="entry name" value="HAD superfamily/HAD-like"/>
    <property type="match status" value="1"/>
</dbReference>
<keyword evidence="1" id="KW-1133">Transmembrane helix</keyword>
<feature type="transmembrane region" description="Helical" evidence="1">
    <location>
        <begin position="362"/>
        <end position="377"/>
    </location>
</feature>
<dbReference type="PANTHER" id="PTHR31303:SF1">
    <property type="entry name" value="CTP-DEPENDENT DIACYLGLYCEROL KINASE 1"/>
    <property type="match status" value="1"/>
</dbReference>
<feature type="transmembrane region" description="Helical" evidence="1">
    <location>
        <begin position="199"/>
        <end position="216"/>
    </location>
</feature>
<organism evidence="2 3">
    <name type="scientific">Candidatus Jettenia ecosi</name>
    <dbReference type="NCBI Taxonomy" id="2494326"/>
    <lineage>
        <taxon>Bacteria</taxon>
        <taxon>Pseudomonadati</taxon>
        <taxon>Planctomycetota</taxon>
        <taxon>Candidatus Brocadiia</taxon>
        <taxon>Candidatus Brocadiales</taxon>
        <taxon>Candidatus Brocadiaceae</taxon>
        <taxon>Candidatus Jettenia</taxon>
    </lineage>
</organism>